<comment type="caution">
    <text evidence="1">The sequence shown here is derived from an EMBL/GenBank/DDBJ whole genome shotgun (WGS) entry which is preliminary data.</text>
</comment>
<protein>
    <recommendedName>
        <fullName evidence="3">PAS domain-containing protein</fullName>
    </recommendedName>
</protein>
<dbReference type="SUPFAM" id="SSF55785">
    <property type="entry name" value="PYP-like sensor domain (PAS domain)"/>
    <property type="match status" value="1"/>
</dbReference>
<organism evidence="1 2">
    <name type="scientific">Candidatus Mesenet longicola</name>
    <dbReference type="NCBI Taxonomy" id="1892558"/>
    <lineage>
        <taxon>Bacteria</taxon>
        <taxon>Pseudomonadati</taxon>
        <taxon>Pseudomonadota</taxon>
        <taxon>Alphaproteobacteria</taxon>
        <taxon>Rickettsiales</taxon>
        <taxon>Anaplasmataceae</taxon>
        <taxon>Candidatus Mesenet</taxon>
    </lineage>
</organism>
<sequence length="350" mass="40753">MLLSNLIDATDDGFYLWDAEKRIERFSPNLLLLFNTIFYSFNEFANFFEESDLLKRNLNEVKEINKSFTIKLKAKGVEIYCVCHGRSMVGSTTNIVGALLWIKNISDFVTKINDINMENARYAQKLRDFTDILDIIPYPIWKRDHGFKISVYNTSYSKCIKNLKKILNSNISKSNASSKYYTGAEHVIINNERKLYNFTEVRVEKSNKFIGYAEDITQIEQLNNKLNNYITIQKTLLASLPIAIVIYDENQKLQFYNRAFVEFFSFDSLLLAAKPTYEEIFSLLKIKDTSESNNYNNKQKFEFLNTLSDPYNYLLHLADDRTLSVLIIPHAIEGLIFLYEDVTNKSKTSQ</sequence>
<keyword evidence="2" id="KW-1185">Reference proteome</keyword>
<dbReference type="InterPro" id="IPR035965">
    <property type="entry name" value="PAS-like_dom_sf"/>
</dbReference>
<proteinExistence type="predicted"/>
<name>A0A8J3HVL8_9RICK</name>
<dbReference type="Proteomes" id="UP000637906">
    <property type="component" value="Unassembled WGS sequence"/>
</dbReference>
<gene>
    <name evidence="1" type="ORF">sL5_08120</name>
</gene>
<dbReference type="Gene3D" id="3.30.450.20">
    <property type="entry name" value="PAS domain"/>
    <property type="match status" value="1"/>
</dbReference>
<accession>A0A8J3HVL8</accession>
<evidence type="ECO:0000313" key="2">
    <source>
        <dbReference type="Proteomes" id="UP000637906"/>
    </source>
</evidence>
<dbReference type="Pfam" id="PF12860">
    <property type="entry name" value="PAS_7"/>
    <property type="match status" value="1"/>
</dbReference>
<dbReference type="AlphaFoldDB" id="A0A8J3HVL8"/>
<reference evidence="1 2" key="1">
    <citation type="journal article" date="2021" name="Microb. Ecol.">
        <title>Candidatus Mesenet longicola: Novel Endosymbionts of Brontispa longissima that Induce Cytoplasmic Incompatibility.</title>
        <authorList>
            <person name="Takano S."/>
            <person name="Gotoh Y."/>
            <person name="Hayashi T."/>
        </authorList>
    </citation>
    <scope>NUCLEOTIDE SEQUENCE [LARGE SCALE GENOMIC DNA]</scope>
    <source>
        <strain evidence="1">L5</strain>
    </source>
</reference>
<dbReference type="EMBL" id="BNGU01000037">
    <property type="protein sequence ID" value="GHM59819.1"/>
    <property type="molecule type" value="Genomic_DNA"/>
</dbReference>
<evidence type="ECO:0008006" key="3">
    <source>
        <dbReference type="Google" id="ProtNLM"/>
    </source>
</evidence>
<evidence type="ECO:0000313" key="1">
    <source>
        <dbReference type="EMBL" id="GHM59819.1"/>
    </source>
</evidence>